<accession>A0A1S8STE4</accession>
<evidence type="ECO:0000313" key="5">
    <source>
        <dbReference type="Proteomes" id="UP000631418"/>
    </source>
</evidence>
<proteinExistence type="predicted"/>
<dbReference type="Proteomes" id="UP000631418">
    <property type="component" value="Unassembled WGS sequence"/>
</dbReference>
<dbReference type="PANTHER" id="PTHR35936:SF17">
    <property type="entry name" value="ARGININE-BINDING EXTRACELLULAR PROTEIN ARTP"/>
    <property type="match status" value="1"/>
</dbReference>
<keyword evidence="1" id="KW-0732">Signal</keyword>
<name>A0A1S8STE4_CLOBE</name>
<feature type="domain" description="Solute-binding protein family 3/N-terminal" evidence="2">
    <location>
        <begin position="47"/>
        <end position="275"/>
    </location>
</feature>
<gene>
    <name evidence="4" type="ORF">BCD95_004148</name>
    <name evidence="3" type="ORF">IS491_27130</name>
</gene>
<evidence type="ECO:0000256" key="1">
    <source>
        <dbReference type="ARBA" id="ARBA00022729"/>
    </source>
</evidence>
<evidence type="ECO:0000313" key="3">
    <source>
        <dbReference type="EMBL" id="MBF7812266.1"/>
    </source>
</evidence>
<comment type="caution">
    <text evidence="3">The sequence shown here is derived from an EMBL/GenBank/DDBJ whole genome shotgun (WGS) entry which is preliminary data.</text>
</comment>
<dbReference type="Gene3D" id="3.40.190.10">
    <property type="entry name" value="Periplasmic binding protein-like II"/>
    <property type="match status" value="2"/>
</dbReference>
<dbReference type="RefSeq" id="WP_011968993.1">
    <property type="nucleotide sequence ID" value="NZ_CP073279.1"/>
</dbReference>
<dbReference type="Proteomes" id="UP000822184">
    <property type="component" value="Unassembled WGS sequence"/>
</dbReference>
<evidence type="ECO:0000313" key="4">
    <source>
        <dbReference type="EMBL" id="NSB15889.1"/>
    </source>
</evidence>
<protein>
    <submittedName>
        <fullName evidence="3">Amino acid ABC transporter substrate-binding protein</fullName>
    </submittedName>
    <submittedName>
        <fullName evidence="4">Polar amino acid transport system substrate-binding protein</fullName>
    </submittedName>
</protein>
<dbReference type="Pfam" id="PF00497">
    <property type="entry name" value="SBP_bac_3"/>
    <property type="match status" value="1"/>
</dbReference>
<organism evidence="3 5">
    <name type="scientific">Clostridium beijerinckii</name>
    <name type="common">Clostridium MP</name>
    <dbReference type="NCBI Taxonomy" id="1520"/>
    <lineage>
        <taxon>Bacteria</taxon>
        <taxon>Bacillati</taxon>
        <taxon>Bacillota</taxon>
        <taxon>Clostridia</taxon>
        <taxon>Eubacteriales</taxon>
        <taxon>Clostridiaceae</taxon>
        <taxon>Clostridium</taxon>
    </lineage>
</organism>
<dbReference type="SMART" id="SM00062">
    <property type="entry name" value="PBPb"/>
    <property type="match status" value="1"/>
</dbReference>
<dbReference type="SUPFAM" id="SSF53850">
    <property type="entry name" value="Periplasmic binding protein-like II"/>
    <property type="match status" value="1"/>
</dbReference>
<dbReference type="AlphaFoldDB" id="A0A1S8STE4"/>
<dbReference type="PANTHER" id="PTHR35936">
    <property type="entry name" value="MEMBRANE-BOUND LYTIC MUREIN TRANSGLYCOSYLASE F"/>
    <property type="match status" value="1"/>
</dbReference>
<reference evidence="3" key="2">
    <citation type="submission" date="2020-11" db="EMBL/GenBank/DDBJ databases">
        <authorList>
            <person name="Thieme N."/>
            <person name="Liebl W."/>
            <person name="Zverlov V."/>
        </authorList>
    </citation>
    <scope>NUCLEOTIDE SEQUENCE</scope>
    <source>
        <strain evidence="3">NT08</strain>
    </source>
</reference>
<evidence type="ECO:0000259" key="2">
    <source>
        <dbReference type="SMART" id="SM00062"/>
    </source>
</evidence>
<dbReference type="CDD" id="cd13530">
    <property type="entry name" value="PBP2_peptides_like"/>
    <property type="match status" value="1"/>
</dbReference>
<sequence>MKKIVALIVIVNFICRIIGFTVNINEVVRVDNLIEKDRLQTIKEKGNLTVAAASSDPPFYFLDINTQKVRGIDADIINEISNRLKINKVDFKSTVFSELLQRLKTDENIDIASGGMYIIPEREKEASFTHPLYAETEAVIVPKASKINFKEDLKNAVVGVEKGTIYLELAQKWKTAGLIKDIEIFQSISELLDSINNGKIDAGIADSLVVNKDLKDNTNLFLKTLDDYSPELIGNVGIAVRKNDNTLLNVLNEKIDEMKADGTMYAILKENGLDKNNIV</sequence>
<dbReference type="EMBL" id="JADOEF010000004">
    <property type="protein sequence ID" value="MBF7812266.1"/>
    <property type="molecule type" value="Genomic_DNA"/>
</dbReference>
<dbReference type="InterPro" id="IPR001638">
    <property type="entry name" value="Solute-binding_3/MltF_N"/>
</dbReference>
<dbReference type="OMA" id="MNQIAIT"/>
<dbReference type="EMBL" id="JABTDW010000001">
    <property type="protein sequence ID" value="NSB15889.1"/>
    <property type="molecule type" value="Genomic_DNA"/>
</dbReference>
<reference evidence="4" key="1">
    <citation type="submission" date="2020-06" db="EMBL/GenBank/DDBJ databases">
        <title>Genomic insights into acetone-butanol-ethanol (ABE) fermentation by sequencing solventogenic clostridia strains.</title>
        <authorList>
            <person name="Brown S."/>
        </authorList>
    </citation>
    <scope>NUCLEOTIDE SEQUENCE</scope>
    <source>
        <strain evidence="4">DJ123</strain>
    </source>
</reference>